<dbReference type="CDD" id="cd01650">
    <property type="entry name" value="RT_nLTR_like"/>
    <property type="match status" value="1"/>
</dbReference>
<dbReference type="EMBL" id="JACGWK010000006">
    <property type="protein sequence ID" value="KAL0348000.1"/>
    <property type="molecule type" value="Genomic_DNA"/>
</dbReference>
<name>A0AAW2NVT9_9LAMI</name>
<reference evidence="1" key="2">
    <citation type="journal article" date="2024" name="Plant">
        <title>Genomic evolution and insights into agronomic trait innovations of Sesamum species.</title>
        <authorList>
            <person name="Miao H."/>
            <person name="Wang L."/>
            <person name="Qu L."/>
            <person name="Liu H."/>
            <person name="Sun Y."/>
            <person name="Le M."/>
            <person name="Wang Q."/>
            <person name="Wei S."/>
            <person name="Zheng Y."/>
            <person name="Lin W."/>
            <person name="Duan Y."/>
            <person name="Cao H."/>
            <person name="Xiong S."/>
            <person name="Wang X."/>
            <person name="Wei L."/>
            <person name="Li C."/>
            <person name="Ma Q."/>
            <person name="Ju M."/>
            <person name="Zhao R."/>
            <person name="Li G."/>
            <person name="Mu C."/>
            <person name="Tian Q."/>
            <person name="Mei H."/>
            <person name="Zhang T."/>
            <person name="Gao T."/>
            <person name="Zhang H."/>
        </authorList>
    </citation>
    <scope>NUCLEOTIDE SEQUENCE</scope>
    <source>
        <strain evidence="1">G01</strain>
    </source>
</reference>
<reference evidence="1" key="1">
    <citation type="submission" date="2020-06" db="EMBL/GenBank/DDBJ databases">
        <authorList>
            <person name="Li T."/>
            <person name="Hu X."/>
            <person name="Zhang T."/>
            <person name="Song X."/>
            <person name="Zhang H."/>
            <person name="Dai N."/>
            <person name="Sheng W."/>
            <person name="Hou X."/>
            <person name="Wei L."/>
        </authorList>
    </citation>
    <scope>NUCLEOTIDE SEQUENCE</scope>
    <source>
        <strain evidence="1">G01</strain>
        <tissue evidence="1">Leaf</tissue>
    </source>
</reference>
<sequence>MDECHLPRIKNGEGQWLDRTEDIWNHIEIYFRDIFRSWNPSEDVLEKGLRQSRRSVTGIKCYRRSHSRITAEDILSTLSNGPLKSLRSDASKIIANRLKPLLDTIISPCQAAFVPDRLITNNVLLAFKVNHYLKTKTWGRKGHMALKLDISKAYNKIGWKFLEKAFSSLLQKEERNGSLQGVAVCRRAPKVSHHLFADDTLIFCQAMREAAACNLEILGTFGRAAGQEINFEKSSVVFSKNTTAWVRVEIQDAMRIRLEDRHDLYIELPSVVGKSRCKEVLIKVVAQATPTYAMSCFRFPTSLIKEIHTIVSNFWWHNGEARKIHWITGIDFANQRRKVGWDLEIFKRFNLAMLSKQL</sequence>
<comment type="caution">
    <text evidence="1">The sequence shown here is derived from an EMBL/GenBank/DDBJ whole genome shotgun (WGS) entry which is preliminary data.</text>
</comment>
<gene>
    <name evidence="1" type="ORF">Sangu_1027800</name>
</gene>
<evidence type="ECO:0000313" key="1">
    <source>
        <dbReference type="EMBL" id="KAL0348000.1"/>
    </source>
</evidence>
<organism evidence="1">
    <name type="scientific">Sesamum angustifolium</name>
    <dbReference type="NCBI Taxonomy" id="2727405"/>
    <lineage>
        <taxon>Eukaryota</taxon>
        <taxon>Viridiplantae</taxon>
        <taxon>Streptophyta</taxon>
        <taxon>Embryophyta</taxon>
        <taxon>Tracheophyta</taxon>
        <taxon>Spermatophyta</taxon>
        <taxon>Magnoliopsida</taxon>
        <taxon>eudicotyledons</taxon>
        <taxon>Gunneridae</taxon>
        <taxon>Pentapetalae</taxon>
        <taxon>asterids</taxon>
        <taxon>lamiids</taxon>
        <taxon>Lamiales</taxon>
        <taxon>Pedaliaceae</taxon>
        <taxon>Sesamum</taxon>
    </lineage>
</organism>
<protein>
    <recommendedName>
        <fullName evidence="2">Reverse transcriptase</fullName>
    </recommendedName>
</protein>
<dbReference type="PANTHER" id="PTHR33116:SF86">
    <property type="entry name" value="REVERSE TRANSCRIPTASE DOMAIN-CONTAINING PROTEIN"/>
    <property type="match status" value="1"/>
</dbReference>
<dbReference type="PANTHER" id="PTHR33116">
    <property type="entry name" value="REVERSE TRANSCRIPTASE ZINC-BINDING DOMAIN-CONTAINING PROTEIN-RELATED-RELATED"/>
    <property type="match status" value="1"/>
</dbReference>
<dbReference type="AlphaFoldDB" id="A0AAW2NVT9"/>
<evidence type="ECO:0008006" key="2">
    <source>
        <dbReference type="Google" id="ProtNLM"/>
    </source>
</evidence>
<proteinExistence type="predicted"/>
<accession>A0AAW2NVT9</accession>